<protein>
    <submittedName>
        <fullName evidence="1">Uncharacterized protein</fullName>
    </submittedName>
</protein>
<reference evidence="1" key="1">
    <citation type="submission" date="2019-02" db="EMBL/GenBank/DDBJ databases">
        <authorList>
            <person name="Li S.-H."/>
        </authorList>
    </citation>
    <scope>NUCLEOTIDE SEQUENCE</scope>
    <source>
        <strain evidence="1">IMCC14734</strain>
    </source>
</reference>
<gene>
    <name evidence="1" type="ORF">EYC98_07475</name>
</gene>
<keyword evidence="2" id="KW-1185">Reference proteome</keyword>
<organism evidence="1 2">
    <name type="scientific">Candidatus Litorirhabdus singularis</name>
    <dbReference type="NCBI Taxonomy" id="2518993"/>
    <lineage>
        <taxon>Bacteria</taxon>
        <taxon>Pseudomonadati</taxon>
        <taxon>Pseudomonadota</taxon>
        <taxon>Gammaproteobacteria</taxon>
        <taxon>Cellvibrionales</taxon>
        <taxon>Halieaceae</taxon>
        <taxon>Candidatus Litorirhabdus</taxon>
    </lineage>
</organism>
<dbReference type="RefSeq" id="WP_279244689.1">
    <property type="nucleotide sequence ID" value="NZ_SHNN01000001.1"/>
</dbReference>
<accession>A0ABT3TH50</accession>
<proteinExistence type="predicted"/>
<name>A0ABT3TH50_9GAMM</name>
<evidence type="ECO:0000313" key="2">
    <source>
        <dbReference type="Proteomes" id="UP001143362"/>
    </source>
</evidence>
<comment type="caution">
    <text evidence="1">The sequence shown here is derived from an EMBL/GenBank/DDBJ whole genome shotgun (WGS) entry which is preliminary data.</text>
</comment>
<evidence type="ECO:0000313" key="1">
    <source>
        <dbReference type="EMBL" id="MCX2980717.1"/>
    </source>
</evidence>
<dbReference type="EMBL" id="SHNN01000001">
    <property type="protein sequence ID" value="MCX2980717.1"/>
    <property type="molecule type" value="Genomic_DNA"/>
</dbReference>
<dbReference type="Proteomes" id="UP001143362">
    <property type="component" value="Unassembled WGS sequence"/>
</dbReference>
<sequence length="113" mass="11943">MSIRAAFKKVGDAIDDLSSLHVQTYTGSVSVDLDSLPDDVNGMDRVRDAVKAARAAGTISLVAEAFFQFDGDSYNFLSSEDVSPSALAMHTAAVESGLETRLGLAELVKGVFD</sequence>